<dbReference type="PANTHER" id="PTHR46401">
    <property type="entry name" value="GLYCOSYLTRANSFERASE WBBK-RELATED"/>
    <property type="match status" value="1"/>
</dbReference>
<dbReference type="GO" id="GO:0016757">
    <property type="term" value="F:glycosyltransferase activity"/>
    <property type="evidence" value="ECO:0007669"/>
    <property type="project" value="InterPro"/>
</dbReference>
<organism evidence="4 5">
    <name type="scientific">Candidatus Magasanikbacteria bacterium CG10_big_fil_rev_8_21_14_0_10_38_6</name>
    <dbReference type="NCBI Taxonomy" id="1974647"/>
    <lineage>
        <taxon>Bacteria</taxon>
        <taxon>Candidatus Magasanikiibacteriota</taxon>
    </lineage>
</organism>
<dbReference type="Gene3D" id="3.40.50.2000">
    <property type="entry name" value="Glycogen Phosphorylase B"/>
    <property type="match status" value="2"/>
</dbReference>
<comment type="caution">
    <text evidence="4">The sequence shown here is derived from an EMBL/GenBank/DDBJ whole genome shotgun (WGS) entry which is preliminary data.</text>
</comment>
<sequence>MRIGIDARMWGKGYGIGRYIEQLVLHLLTIDTSNTYVLFVRLEQKAVIEQEISQHASMDRIRLIVADVPWYSWKEQLVLPRIFNKTPVDLMHFPHWNVSFLYRKPFVVTIHDLTMFHYARPEATTRGKIVYFIKDKIHRRLITRVVHRARALLVTSEFTKQDIHNTLGVPLDNMVVTYQAPFFQANKNTKEQESLEHTEHTKLHVPDWQELFDRFGINGWFALYVGAAYPHKYLSGLLKAWKRFEERYGKSQYQLVLVGKQNAFYDPLLESDDMKACKQVVYTGFLSDEELATMYRQASLFVFPSLYEGFGLTPLDAMAHGVPVVSSDRSCMPEVLGDAALFVDPENSEQFVDALYVGFTDDDIRRELVANSKEVLRQYSWKKLAEETLMVYEKQGRSSGHKG</sequence>
<proteinExistence type="predicted"/>
<dbReference type="Pfam" id="PF00534">
    <property type="entry name" value="Glycos_transf_1"/>
    <property type="match status" value="1"/>
</dbReference>
<dbReference type="InterPro" id="IPR001296">
    <property type="entry name" value="Glyco_trans_1"/>
</dbReference>
<feature type="domain" description="Glycosyl transferase family 1" evidence="2">
    <location>
        <begin position="219"/>
        <end position="374"/>
    </location>
</feature>
<dbReference type="Proteomes" id="UP000228528">
    <property type="component" value="Unassembled WGS sequence"/>
</dbReference>
<dbReference type="Pfam" id="PF13439">
    <property type="entry name" value="Glyco_transf_4"/>
    <property type="match status" value="1"/>
</dbReference>
<dbReference type="CDD" id="cd03809">
    <property type="entry name" value="GT4_MtfB-like"/>
    <property type="match status" value="1"/>
</dbReference>
<dbReference type="EMBL" id="PFBW01000086">
    <property type="protein sequence ID" value="PIR77528.1"/>
    <property type="molecule type" value="Genomic_DNA"/>
</dbReference>
<evidence type="ECO:0000259" key="2">
    <source>
        <dbReference type="Pfam" id="PF00534"/>
    </source>
</evidence>
<dbReference type="AlphaFoldDB" id="A0A2M6P1H0"/>
<gene>
    <name evidence="4" type="ORF">COU30_01950</name>
</gene>
<name>A0A2M6P1H0_9BACT</name>
<dbReference type="PANTHER" id="PTHR46401:SF2">
    <property type="entry name" value="GLYCOSYLTRANSFERASE WBBK-RELATED"/>
    <property type="match status" value="1"/>
</dbReference>
<protein>
    <recommendedName>
        <fullName evidence="6">Glycosyltransferase family 1 protein</fullName>
    </recommendedName>
</protein>
<evidence type="ECO:0000256" key="1">
    <source>
        <dbReference type="ARBA" id="ARBA00022679"/>
    </source>
</evidence>
<dbReference type="InterPro" id="IPR028098">
    <property type="entry name" value="Glyco_trans_4-like_N"/>
</dbReference>
<accession>A0A2M6P1H0</accession>
<reference evidence="5" key="1">
    <citation type="submission" date="2017-09" db="EMBL/GenBank/DDBJ databases">
        <title>Depth-based differentiation of microbial function through sediment-hosted aquifers and enrichment of novel symbionts in the deep terrestrial subsurface.</title>
        <authorList>
            <person name="Probst A.J."/>
            <person name="Ladd B."/>
            <person name="Jarett J.K."/>
            <person name="Geller-Mcgrath D.E."/>
            <person name="Sieber C.M.K."/>
            <person name="Emerson J.B."/>
            <person name="Anantharaman K."/>
            <person name="Thomas B.C."/>
            <person name="Malmstrom R."/>
            <person name="Stieglmeier M."/>
            <person name="Klingl A."/>
            <person name="Woyke T."/>
            <person name="Ryan C.M."/>
            <person name="Banfield J.F."/>
        </authorList>
    </citation>
    <scope>NUCLEOTIDE SEQUENCE [LARGE SCALE GENOMIC DNA]</scope>
</reference>
<evidence type="ECO:0000313" key="4">
    <source>
        <dbReference type="EMBL" id="PIR77528.1"/>
    </source>
</evidence>
<evidence type="ECO:0000313" key="5">
    <source>
        <dbReference type="Proteomes" id="UP000228528"/>
    </source>
</evidence>
<feature type="domain" description="Glycosyltransferase subfamily 4-like N-terminal" evidence="3">
    <location>
        <begin position="53"/>
        <end position="178"/>
    </location>
</feature>
<evidence type="ECO:0008006" key="6">
    <source>
        <dbReference type="Google" id="ProtNLM"/>
    </source>
</evidence>
<keyword evidence="1" id="KW-0808">Transferase</keyword>
<evidence type="ECO:0000259" key="3">
    <source>
        <dbReference type="Pfam" id="PF13439"/>
    </source>
</evidence>
<dbReference type="GO" id="GO:0009103">
    <property type="term" value="P:lipopolysaccharide biosynthetic process"/>
    <property type="evidence" value="ECO:0007669"/>
    <property type="project" value="TreeGrafter"/>
</dbReference>
<dbReference type="SUPFAM" id="SSF53756">
    <property type="entry name" value="UDP-Glycosyltransferase/glycogen phosphorylase"/>
    <property type="match status" value="1"/>
</dbReference>